<dbReference type="AlphaFoldDB" id="A0A381W5J9"/>
<keyword evidence="3" id="KW-0313">Glucose metabolism</keyword>
<evidence type="ECO:0000256" key="1">
    <source>
        <dbReference type="ARBA" id="ARBA00004937"/>
    </source>
</evidence>
<dbReference type="UniPathway" id="UPA00115"/>
<keyword evidence="4" id="KW-0521">NADP</keyword>
<feature type="domain" description="Glucose-6-phosphate dehydrogenase NAD-binding" evidence="7">
    <location>
        <begin position="12"/>
        <end position="186"/>
    </location>
</feature>
<dbReference type="EMBL" id="UINC01010722">
    <property type="protein sequence ID" value="SVA47591.1"/>
    <property type="molecule type" value="Genomic_DNA"/>
</dbReference>
<dbReference type="InterPro" id="IPR036291">
    <property type="entry name" value="NAD(P)-bd_dom_sf"/>
</dbReference>
<name>A0A381W5J9_9ZZZZ</name>
<dbReference type="SUPFAM" id="SSF51735">
    <property type="entry name" value="NAD(P)-binding Rossmann-fold domains"/>
    <property type="match status" value="1"/>
</dbReference>
<evidence type="ECO:0000313" key="9">
    <source>
        <dbReference type="EMBL" id="SVA47591.1"/>
    </source>
</evidence>
<dbReference type="PANTHER" id="PTHR23429:SF0">
    <property type="entry name" value="GLUCOSE-6-PHOSPHATE 1-DEHYDROGENASE"/>
    <property type="match status" value="1"/>
</dbReference>
<dbReference type="Pfam" id="PF02781">
    <property type="entry name" value="G6PD_C"/>
    <property type="match status" value="1"/>
</dbReference>
<dbReference type="NCBIfam" id="TIGR00871">
    <property type="entry name" value="zwf"/>
    <property type="match status" value="1"/>
</dbReference>
<dbReference type="GO" id="GO:0004345">
    <property type="term" value="F:glucose-6-phosphate dehydrogenase activity"/>
    <property type="evidence" value="ECO:0007669"/>
    <property type="project" value="InterPro"/>
</dbReference>
<dbReference type="PANTHER" id="PTHR23429">
    <property type="entry name" value="GLUCOSE-6-PHOSPHATE 1-DEHYDROGENASE G6PD"/>
    <property type="match status" value="1"/>
</dbReference>
<evidence type="ECO:0000256" key="2">
    <source>
        <dbReference type="ARBA" id="ARBA00009975"/>
    </source>
</evidence>
<evidence type="ECO:0000256" key="4">
    <source>
        <dbReference type="ARBA" id="ARBA00022857"/>
    </source>
</evidence>
<dbReference type="InterPro" id="IPR019796">
    <property type="entry name" value="G6P_DH_AS"/>
</dbReference>
<dbReference type="InterPro" id="IPR022675">
    <property type="entry name" value="G6P_DH_C"/>
</dbReference>
<evidence type="ECO:0000259" key="7">
    <source>
        <dbReference type="Pfam" id="PF00479"/>
    </source>
</evidence>
<dbReference type="GO" id="GO:0050661">
    <property type="term" value="F:NADP binding"/>
    <property type="evidence" value="ECO:0007669"/>
    <property type="project" value="InterPro"/>
</dbReference>
<dbReference type="InterPro" id="IPR001282">
    <property type="entry name" value="G6P_DH"/>
</dbReference>
<feature type="domain" description="Glucose-6-phosphate dehydrogenase C-terminal" evidence="8">
    <location>
        <begin position="189"/>
        <end position="488"/>
    </location>
</feature>
<dbReference type="GO" id="GO:0005829">
    <property type="term" value="C:cytosol"/>
    <property type="evidence" value="ECO:0007669"/>
    <property type="project" value="TreeGrafter"/>
</dbReference>
<evidence type="ECO:0008006" key="10">
    <source>
        <dbReference type="Google" id="ProtNLM"/>
    </source>
</evidence>
<comment type="pathway">
    <text evidence="1">Carbohydrate degradation; pentose phosphate pathway; D-ribulose 5-phosphate from D-glucose 6-phosphate (oxidative stage): step 1/3.</text>
</comment>
<sequence>MTTSQDKSNSFVLFGALGDLSLRKLMPAWYYLERSGLLDDSLRILGVARQDITRDKFQQKVIDALNLYVSSEYLHDDVCNRLIERINYCSCDLKNHDDYRKLKQSLKDWNKPISYYLAIPPDLFEAVCDGLYNIQILTKNSRIVVEKPIGYSLESSRDIHDKLLKHFNESQIYRIDHYLGKETVQNLIALRFANSLFSSQWNSKSIEYIEITAAESVGIEGRWDYFDGVGQMRDMVQSHILQLLCLIAMEPPSRLNDESIRNEKVKVLQALQPLTENNISKSFIRAQYSDGEILGETKPGYLNEEGAKSNSTTETFVAIKAEIANWRWSGTPFYIRTGKRMAGKATNIVIHFKADAHFIFDQDQKSSIGNSLIISLHPTEGISLQVFTKRHGVNEGMRLRSDPMSLDFIKSQKLLKIPSGYQRLLSNILLGKQRLFLCKEEIELAWEWCDNAYESWQKSLQPLYSYPVGSNGPNESKDLLQQNGHNWHDE</sequence>
<dbReference type="Gene3D" id="3.40.50.720">
    <property type="entry name" value="NAD(P)-binding Rossmann-like Domain"/>
    <property type="match status" value="1"/>
</dbReference>
<dbReference type="PROSITE" id="PS00069">
    <property type="entry name" value="G6P_DEHYDROGENASE"/>
    <property type="match status" value="1"/>
</dbReference>
<evidence type="ECO:0000256" key="5">
    <source>
        <dbReference type="ARBA" id="ARBA00023002"/>
    </source>
</evidence>
<dbReference type="PRINTS" id="PR00079">
    <property type="entry name" value="G6PDHDRGNASE"/>
</dbReference>
<keyword evidence="6" id="KW-0119">Carbohydrate metabolism</keyword>
<comment type="similarity">
    <text evidence="2">Belongs to the glucose-6-phosphate dehydrogenase family.</text>
</comment>
<dbReference type="GO" id="GO:0006006">
    <property type="term" value="P:glucose metabolic process"/>
    <property type="evidence" value="ECO:0007669"/>
    <property type="project" value="UniProtKB-KW"/>
</dbReference>
<protein>
    <recommendedName>
        <fullName evidence="10">Glucose-6-phosphate dehydrogenase C-terminal domain-containing protein</fullName>
    </recommendedName>
</protein>
<dbReference type="PIRSF" id="PIRSF000110">
    <property type="entry name" value="G6PD"/>
    <property type="match status" value="1"/>
</dbReference>
<dbReference type="HAMAP" id="MF_00966">
    <property type="entry name" value="G6PD"/>
    <property type="match status" value="1"/>
</dbReference>
<gene>
    <name evidence="9" type="ORF">METZ01_LOCUS100445</name>
</gene>
<organism evidence="9">
    <name type="scientific">marine metagenome</name>
    <dbReference type="NCBI Taxonomy" id="408172"/>
    <lineage>
        <taxon>unclassified sequences</taxon>
        <taxon>metagenomes</taxon>
        <taxon>ecological metagenomes</taxon>
    </lineage>
</organism>
<dbReference type="GO" id="GO:0009051">
    <property type="term" value="P:pentose-phosphate shunt, oxidative branch"/>
    <property type="evidence" value="ECO:0007669"/>
    <property type="project" value="TreeGrafter"/>
</dbReference>
<evidence type="ECO:0000256" key="6">
    <source>
        <dbReference type="ARBA" id="ARBA00023277"/>
    </source>
</evidence>
<evidence type="ECO:0000259" key="8">
    <source>
        <dbReference type="Pfam" id="PF02781"/>
    </source>
</evidence>
<proteinExistence type="inferred from homology"/>
<dbReference type="InterPro" id="IPR022674">
    <property type="entry name" value="G6P_DH_NAD-bd"/>
</dbReference>
<evidence type="ECO:0000256" key="3">
    <source>
        <dbReference type="ARBA" id="ARBA00022526"/>
    </source>
</evidence>
<keyword evidence="5" id="KW-0560">Oxidoreductase</keyword>
<dbReference type="Gene3D" id="3.30.360.10">
    <property type="entry name" value="Dihydrodipicolinate Reductase, domain 2"/>
    <property type="match status" value="1"/>
</dbReference>
<accession>A0A381W5J9</accession>
<dbReference type="Pfam" id="PF00479">
    <property type="entry name" value="G6PD_N"/>
    <property type="match status" value="1"/>
</dbReference>
<reference evidence="9" key="1">
    <citation type="submission" date="2018-05" db="EMBL/GenBank/DDBJ databases">
        <authorList>
            <person name="Lanie J.A."/>
            <person name="Ng W.-L."/>
            <person name="Kazmierczak K.M."/>
            <person name="Andrzejewski T.M."/>
            <person name="Davidsen T.M."/>
            <person name="Wayne K.J."/>
            <person name="Tettelin H."/>
            <person name="Glass J.I."/>
            <person name="Rusch D."/>
            <person name="Podicherti R."/>
            <person name="Tsui H.-C.T."/>
            <person name="Winkler M.E."/>
        </authorList>
    </citation>
    <scope>NUCLEOTIDE SEQUENCE</scope>
</reference>
<dbReference type="SUPFAM" id="SSF55347">
    <property type="entry name" value="Glyceraldehyde-3-phosphate dehydrogenase-like, C-terminal domain"/>
    <property type="match status" value="1"/>
</dbReference>